<reference evidence="11 12" key="1">
    <citation type="journal article" date="1992" name="Int. J. Syst. Bacteriol.">
        <title>Sphingobacterium antarcticus sp. nov. a Psychrotrophic Bacterium from the Soils of Schirmacher Oasis, Antarctica.</title>
        <authorList>
            <person name="Shivaji S."/>
            <person name="Ray M.K."/>
            <person name="Rao N.S."/>
            <person name="Saiserr L."/>
            <person name="Jagannadham M.V."/>
            <person name="Kumar G.S."/>
            <person name="Reddy G."/>
            <person name="Bhargava P.M."/>
        </authorList>
    </citation>
    <scope>NUCLEOTIDE SEQUENCE [LARGE SCALE GENOMIC DNA]</scope>
    <source>
        <strain evidence="11 12">4BY</strain>
    </source>
</reference>
<evidence type="ECO:0000256" key="8">
    <source>
        <dbReference type="PIRSR" id="PIRSR005091-3"/>
    </source>
</evidence>
<dbReference type="AlphaFoldDB" id="A0A081PHR5"/>
<keyword evidence="3 9" id="KW-0812">Transmembrane</keyword>
<sequence>MLKSLIFFTRFLLLWMLFFFLERVIFLSVFYSSISGRTTLTECIAAFYHGLRLDLAMTGYVSAVPLLYLLACYVAGKHHIQLRWIKIYNTVLVVVFGIIAVADLNIYREWGSKINAKALEFAFRTPNEALASSASSPILQNLLFLAILIASGIFLNKVLIQDKISPQKSPFWIKIIYGTLLLGVNFLMVRGGIGVSTNNLSMAYYSEVLTLNHAAVNTEWNLVYSLIKSNSKHKNEYQFFPQDQVSREMQALYPIKADSTVKMLNTDRPNIVLIIMESFTADLTETLGQEKGITPNFDEMIKSGILFSKIYSAGNRTDKGVIGTLAGFPTMAAENVVKYTDKMEKIPALPQAFKKLGYHTSFFYGGQSEFDNYKAFMLSHDIEMVVDKSNFDAKDMNSKWGAYDGVVFNRQLQELNKASKPFFSVQLTLTNHEPFELPGAYKFGNADNLQKFKSTAFYTDSCLNAFIESAKKQDWYKNTLFIMLADHGHIQPKGREEIYIPERYHIPMLFFGDVIKKEYQGKIIDKVGSQIDLASTLLHQLGLDAKPYTWSKNLLDPQTKPFAFFSWDNGMGFIDNQQCVTFDNVGQRILYNTHPELKERTTELLNNSKSFLQQVYESFLAL</sequence>
<dbReference type="RefSeq" id="WP_037440406.1">
    <property type="nucleotide sequence ID" value="NZ_JNFF01000048.1"/>
</dbReference>
<feature type="transmembrane region" description="Helical" evidence="9">
    <location>
        <begin position="171"/>
        <end position="193"/>
    </location>
</feature>
<feature type="binding site" evidence="7">
    <location>
        <position position="432"/>
    </location>
    <ligand>
        <name>substrate</name>
    </ligand>
</feature>
<evidence type="ECO:0000256" key="4">
    <source>
        <dbReference type="ARBA" id="ARBA00022989"/>
    </source>
</evidence>
<evidence type="ECO:0000256" key="5">
    <source>
        <dbReference type="ARBA" id="ARBA00023136"/>
    </source>
</evidence>
<evidence type="ECO:0000313" key="11">
    <source>
        <dbReference type="EMBL" id="KEQ30238.1"/>
    </source>
</evidence>
<feature type="transmembrane region" description="Helical" evidence="9">
    <location>
        <begin position="138"/>
        <end position="159"/>
    </location>
</feature>
<feature type="binding site" evidence="8">
    <location>
        <position position="277"/>
    </location>
    <ligand>
        <name>Mn(2+)</name>
        <dbReference type="ChEBI" id="CHEBI:29035"/>
    </ligand>
</feature>
<dbReference type="EMBL" id="JNFF01000048">
    <property type="protein sequence ID" value="KEQ30238.1"/>
    <property type="molecule type" value="Genomic_DNA"/>
</dbReference>
<keyword evidence="5 9" id="KW-0472">Membrane</keyword>
<evidence type="ECO:0000256" key="1">
    <source>
        <dbReference type="ARBA" id="ARBA00004651"/>
    </source>
</evidence>
<dbReference type="PIRSF" id="PIRSF005091">
    <property type="entry name" value="Mmb_sulf_HI1246"/>
    <property type="match status" value="1"/>
</dbReference>
<feature type="domain" description="Sulfatase N-terminal" evidence="10">
    <location>
        <begin position="269"/>
        <end position="542"/>
    </location>
</feature>
<feature type="transmembrane region" description="Helical" evidence="9">
    <location>
        <begin position="87"/>
        <end position="107"/>
    </location>
</feature>
<keyword evidence="7" id="KW-0479">Metal-binding</keyword>
<comment type="caution">
    <text evidence="11">The sequence shown here is derived from an EMBL/GenBank/DDBJ whole genome shotgun (WGS) entry which is preliminary data.</text>
</comment>
<dbReference type="InterPro" id="IPR017850">
    <property type="entry name" value="Alkaline_phosphatase_core_sf"/>
</dbReference>
<evidence type="ECO:0000256" key="3">
    <source>
        <dbReference type="ARBA" id="ARBA00022692"/>
    </source>
</evidence>
<dbReference type="InterPro" id="IPR000917">
    <property type="entry name" value="Sulfatase_N"/>
</dbReference>
<dbReference type="InterPro" id="IPR050448">
    <property type="entry name" value="OpgB/LTA_synthase_biosynth"/>
</dbReference>
<feature type="binding site" evidence="8">
    <location>
        <position position="486"/>
    </location>
    <ligand>
        <name>Mn(2+)</name>
        <dbReference type="ChEBI" id="CHEBI:29035"/>
    </ligand>
</feature>
<dbReference type="PANTHER" id="PTHR47371">
    <property type="entry name" value="LIPOTEICHOIC ACID SYNTHASE"/>
    <property type="match status" value="1"/>
</dbReference>
<dbReference type="GO" id="GO:0005886">
    <property type="term" value="C:plasma membrane"/>
    <property type="evidence" value="ECO:0007669"/>
    <property type="project" value="UniProtKB-SubCell"/>
</dbReference>
<dbReference type="PANTHER" id="PTHR47371:SF3">
    <property type="entry name" value="PHOSPHOGLYCEROL TRANSFERASE I"/>
    <property type="match status" value="1"/>
</dbReference>
<evidence type="ECO:0000313" key="12">
    <source>
        <dbReference type="Proteomes" id="UP000028007"/>
    </source>
</evidence>
<keyword evidence="2" id="KW-1003">Cell membrane</keyword>
<dbReference type="GO" id="GO:0046872">
    <property type="term" value="F:metal ion binding"/>
    <property type="evidence" value="ECO:0007669"/>
    <property type="project" value="UniProtKB-KW"/>
</dbReference>
<evidence type="ECO:0000256" key="6">
    <source>
        <dbReference type="PIRSR" id="PIRSR005091-1"/>
    </source>
</evidence>
<evidence type="ECO:0000256" key="7">
    <source>
        <dbReference type="PIRSR" id="PIRSR005091-2"/>
    </source>
</evidence>
<evidence type="ECO:0000256" key="2">
    <source>
        <dbReference type="ARBA" id="ARBA00022475"/>
    </source>
</evidence>
<organism evidence="11 12">
    <name type="scientific">Pedobacter antarcticus 4BY</name>
    <dbReference type="NCBI Taxonomy" id="1358423"/>
    <lineage>
        <taxon>Bacteria</taxon>
        <taxon>Pseudomonadati</taxon>
        <taxon>Bacteroidota</taxon>
        <taxon>Sphingobacteriia</taxon>
        <taxon>Sphingobacteriales</taxon>
        <taxon>Sphingobacteriaceae</taxon>
        <taxon>Pedobacter</taxon>
    </lineage>
</organism>
<keyword evidence="12" id="KW-1185">Reference proteome</keyword>
<keyword evidence="7" id="KW-0464">Manganese</keyword>
<proteinExistence type="predicted"/>
<feature type="transmembrane region" description="Helical" evidence="9">
    <location>
        <begin position="12"/>
        <end position="31"/>
    </location>
</feature>
<evidence type="ECO:0000259" key="10">
    <source>
        <dbReference type="Pfam" id="PF00884"/>
    </source>
</evidence>
<evidence type="ECO:0000256" key="9">
    <source>
        <dbReference type="SAM" id="Phobius"/>
    </source>
</evidence>
<protein>
    <submittedName>
        <fullName evidence="11">Sulfatase</fullName>
    </submittedName>
</protein>
<comment type="subcellular location">
    <subcellularLocation>
        <location evidence="1">Cell membrane</location>
        <topology evidence="1">Multi-pass membrane protein</topology>
    </subcellularLocation>
</comment>
<dbReference type="CDD" id="cd16015">
    <property type="entry name" value="LTA_synthase"/>
    <property type="match status" value="1"/>
</dbReference>
<dbReference type="Gene3D" id="3.30.1120.80">
    <property type="match status" value="1"/>
</dbReference>
<keyword evidence="4 9" id="KW-1133">Transmembrane helix</keyword>
<name>A0A081PHR5_9SPHI</name>
<dbReference type="OrthoDB" id="9777768at2"/>
<dbReference type="Proteomes" id="UP000028007">
    <property type="component" value="Unassembled WGS sequence"/>
</dbReference>
<dbReference type="eggNOG" id="COG1368">
    <property type="taxonomic scope" value="Bacteria"/>
</dbReference>
<dbReference type="InterPro" id="IPR012160">
    <property type="entry name" value="LtaS-like"/>
</dbReference>
<dbReference type="SUPFAM" id="SSF53649">
    <property type="entry name" value="Alkaline phosphatase-like"/>
    <property type="match status" value="1"/>
</dbReference>
<feature type="binding site" evidence="8">
    <location>
        <position position="487"/>
    </location>
    <ligand>
        <name>Mn(2+)</name>
        <dbReference type="ChEBI" id="CHEBI:29035"/>
    </ligand>
</feature>
<accession>A0A081PHR5</accession>
<feature type="active site" evidence="6">
    <location>
        <position position="317"/>
    </location>
</feature>
<feature type="transmembrane region" description="Helical" evidence="9">
    <location>
        <begin position="57"/>
        <end position="75"/>
    </location>
</feature>
<dbReference type="Pfam" id="PF00884">
    <property type="entry name" value="Sulfatase"/>
    <property type="match status" value="1"/>
</dbReference>
<dbReference type="Gene3D" id="3.40.720.10">
    <property type="entry name" value="Alkaline Phosphatase, subunit A"/>
    <property type="match status" value="1"/>
</dbReference>
<feature type="binding site" evidence="8">
    <location>
        <position position="317"/>
    </location>
    <ligand>
        <name>Mn(2+)</name>
        <dbReference type="ChEBI" id="CHEBI:29035"/>
    </ligand>
</feature>
<gene>
    <name evidence="11" type="ORF">N180_06825</name>
</gene>